<evidence type="ECO:0000256" key="3">
    <source>
        <dbReference type="ARBA" id="ARBA00022801"/>
    </source>
</evidence>
<dbReference type="InterPro" id="IPR000064">
    <property type="entry name" value="NLP_P60_dom"/>
</dbReference>
<evidence type="ECO:0000256" key="1">
    <source>
        <dbReference type="ARBA" id="ARBA00007074"/>
    </source>
</evidence>
<dbReference type="InterPro" id="IPR038765">
    <property type="entry name" value="Papain-like_cys_pep_sf"/>
</dbReference>
<feature type="compositionally biased region" description="Basic and acidic residues" evidence="5">
    <location>
        <begin position="56"/>
        <end position="66"/>
    </location>
</feature>
<keyword evidence="2" id="KW-0645">Protease</keyword>
<dbReference type="PANTHER" id="PTHR47053">
    <property type="entry name" value="MUREIN DD-ENDOPEPTIDASE MEPH-RELATED"/>
    <property type="match status" value="1"/>
</dbReference>
<gene>
    <name evidence="7" type="ORF">SAMN02982996_00953</name>
</gene>
<dbReference type="GO" id="GO:0008234">
    <property type="term" value="F:cysteine-type peptidase activity"/>
    <property type="evidence" value="ECO:0007669"/>
    <property type="project" value="UniProtKB-KW"/>
</dbReference>
<dbReference type="EMBL" id="FNQS01000002">
    <property type="protein sequence ID" value="SEA09413.1"/>
    <property type="molecule type" value="Genomic_DNA"/>
</dbReference>
<comment type="similarity">
    <text evidence="1">Belongs to the peptidase C40 family.</text>
</comment>
<evidence type="ECO:0000313" key="7">
    <source>
        <dbReference type="EMBL" id="SEA09413.1"/>
    </source>
</evidence>
<dbReference type="STRING" id="71657.SAMN02982996_00953"/>
<dbReference type="InterPro" id="IPR051202">
    <property type="entry name" value="Peptidase_C40"/>
</dbReference>
<dbReference type="AlphaFoldDB" id="A0A1H3YD89"/>
<proteinExistence type="inferred from homology"/>
<evidence type="ECO:0000313" key="8">
    <source>
        <dbReference type="Proteomes" id="UP000187280"/>
    </source>
</evidence>
<protein>
    <submittedName>
        <fullName evidence="7">Murein DD-endopeptidase</fullName>
    </submittedName>
</protein>
<name>A0A1H3YD89_9GAMM</name>
<dbReference type="PROSITE" id="PS51935">
    <property type="entry name" value="NLPC_P60"/>
    <property type="match status" value="1"/>
</dbReference>
<dbReference type="GO" id="GO:0006508">
    <property type="term" value="P:proteolysis"/>
    <property type="evidence" value="ECO:0007669"/>
    <property type="project" value="UniProtKB-KW"/>
</dbReference>
<dbReference type="SUPFAM" id="SSF54001">
    <property type="entry name" value="Cysteine proteinases"/>
    <property type="match status" value="1"/>
</dbReference>
<accession>A0A1H3YD89</accession>
<dbReference type="Proteomes" id="UP000187280">
    <property type="component" value="Unassembled WGS sequence"/>
</dbReference>
<dbReference type="Gene3D" id="3.90.1720.10">
    <property type="entry name" value="endopeptidase domain like (from Nostoc punctiforme)"/>
    <property type="match status" value="1"/>
</dbReference>
<feature type="region of interest" description="Disordered" evidence="5">
    <location>
        <begin position="44"/>
        <end position="174"/>
    </location>
</feature>
<reference evidence="7 8" key="1">
    <citation type="submission" date="2016-10" db="EMBL/GenBank/DDBJ databases">
        <authorList>
            <person name="de Groot N.N."/>
        </authorList>
    </citation>
    <scope>NUCLEOTIDE SEQUENCE [LARGE SCALE GENOMIC DNA]</scope>
    <source>
        <strain evidence="7 8">ATCC 29281</strain>
    </source>
</reference>
<evidence type="ECO:0000256" key="5">
    <source>
        <dbReference type="SAM" id="MobiDB-lite"/>
    </source>
</evidence>
<organism evidence="7 8">
    <name type="scientific">Lonsdalea quercina</name>
    <dbReference type="NCBI Taxonomy" id="71657"/>
    <lineage>
        <taxon>Bacteria</taxon>
        <taxon>Pseudomonadati</taxon>
        <taxon>Pseudomonadota</taxon>
        <taxon>Gammaproteobacteria</taxon>
        <taxon>Enterobacterales</taxon>
        <taxon>Pectobacteriaceae</taxon>
        <taxon>Lonsdalea</taxon>
    </lineage>
</organism>
<sequence>MEIGRIRTTIGHTIMRLLATFFVLFFSHLVISQAISAPQAPTLISRKSPVDPSDAVDTKKNKETKNAKKSAPSPQDKKKIRNIAPKSKAAGDGDNDKKTKRNIKHTQTVAHTSSHKDAPTRQPTPKTVKRLSRGQSTLTLAKKTPKRGHAARMDEEKSTAARVTRNRKEDVDEPRGLTLSAAHKLRSQRAKVTALNKLMSQIGKPYHWGGSSPYTGFDCSGLVYYAYKDIVKIPIPRTANEMFHLRDAAPIKKNELESGDLVFFRINHRGTADHVGVYVGNGRFIQSPRAGSDIKISKLNEDYWQEHYIGARRVVMPQTVR</sequence>
<keyword evidence="8" id="KW-1185">Reference proteome</keyword>
<dbReference type="eggNOG" id="COG0791">
    <property type="taxonomic scope" value="Bacteria"/>
</dbReference>
<evidence type="ECO:0000256" key="2">
    <source>
        <dbReference type="ARBA" id="ARBA00022670"/>
    </source>
</evidence>
<dbReference type="Pfam" id="PF00877">
    <property type="entry name" value="NLPC_P60"/>
    <property type="match status" value="1"/>
</dbReference>
<evidence type="ECO:0000256" key="4">
    <source>
        <dbReference type="ARBA" id="ARBA00022807"/>
    </source>
</evidence>
<feature type="domain" description="NlpC/P60" evidence="6">
    <location>
        <begin position="188"/>
        <end position="315"/>
    </location>
</feature>
<dbReference type="PANTHER" id="PTHR47053:SF1">
    <property type="entry name" value="MUREIN DD-ENDOPEPTIDASE MEPH-RELATED"/>
    <property type="match status" value="1"/>
</dbReference>
<keyword evidence="3" id="KW-0378">Hydrolase</keyword>
<evidence type="ECO:0000259" key="6">
    <source>
        <dbReference type="PROSITE" id="PS51935"/>
    </source>
</evidence>
<keyword evidence="4" id="KW-0788">Thiol protease</keyword>